<organism evidence="4 5">
    <name type="scientific">Lentilactobacillus kisonensis DSM 19906 = JCM 15041</name>
    <dbReference type="NCBI Taxonomy" id="1423766"/>
    <lineage>
        <taxon>Bacteria</taxon>
        <taxon>Bacillati</taxon>
        <taxon>Bacillota</taxon>
        <taxon>Bacilli</taxon>
        <taxon>Lactobacillales</taxon>
        <taxon>Lactobacillaceae</taxon>
        <taxon>Lentilactobacillus</taxon>
    </lineage>
</organism>
<proteinExistence type="predicted"/>
<accession>A0A0R1NLU5</accession>
<dbReference type="AlphaFoldDB" id="A0A0R1NLU5"/>
<evidence type="ECO:0000313" key="4">
    <source>
        <dbReference type="EMBL" id="KRL20809.1"/>
    </source>
</evidence>
<keyword evidence="2" id="KW-0812">Transmembrane</keyword>
<name>A0A0R1NLU5_9LACO</name>
<dbReference type="PROSITE" id="PS50943">
    <property type="entry name" value="HTH_CROC1"/>
    <property type="match status" value="1"/>
</dbReference>
<comment type="caution">
    <text evidence="4">The sequence shown here is derived from an EMBL/GenBank/DDBJ whole genome shotgun (WGS) entry which is preliminary data.</text>
</comment>
<evidence type="ECO:0000259" key="3">
    <source>
        <dbReference type="PROSITE" id="PS50943"/>
    </source>
</evidence>
<dbReference type="CDD" id="cd00093">
    <property type="entry name" value="HTH_XRE"/>
    <property type="match status" value="1"/>
</dbReference>
<dbReference type="InterPro" id="IPR010982">
    <property type="entry name" value="Lambda_DNA-bd_dom_sf"/>
</dbReference>
<protein>
    <submittedName>
        <fullName evidence="4">DNA-binding helix-turn-helix protein</fullName>
    </submittedName>
</protein>
<dbReference type="PANTHER" id="PTHR46558">
    <property type="entry name" value="TRACRIPTIONAL REGULATORY PROTEIN-RELATED-RELATED"/>
    <property type="match status" value="1"/>
</dbReference>
<dbReference type="InterPro" id="IPR001387">
    <property type="entry name" value="Cro/C1-type_HTH"/>
</dbReference>
<dbReference type="SUPFAM" id="SSF47413">
    <property type="entry name" value="lambda repressor-like DNA-binding domains"/>
    <property type="match status" value="1"/>
</dbReference>
<dbReference type="SMART" id="SM00530">
    <property type="entry name" value="HTH_XRE"/>
    <property type="match status" value="1"/>
</dbReference>
<dbReference type="PATRIC" id="fig|1423766.4.peg.1250"/>
<keyword evidence="2" id="KW-1133">Transmembrane helix</keyword>
<dbReference type="RefSeq" id="WP_008857320.1">
    <property type="nucleotide sequence ID" value="NZ_AZEB01000020.1"/>
</dbReference>
<feature type="domain" description="HTH cro/C1-type" evidence="3">
    <location>
        <begin position="7"/>
        <end position="61"/>
    </location>
</feature>
<feature type="transmembrane region" description="Helical" evidence="2">
    <location>
        <begin position="86"/>
        <end position="105"/>
    </location>
</feature>
<evidence type="ECO:0000256" key="2">
    <source>
        <dbReference type="SAM" id="Phobius"/>
    </source>
</evidence>
<dbReference type="GO" id="GO:0003677">
    <property type="term" value="F:DNA binding"/>
    <property type="evidence" value="ECO:0007669"/>
    <property type="project" value="UniProtKB-KW"/>
</dbReference>
<feature type="transmembrane region" description="Helical" evidence="2">
    <location>
        <begin position="117"/>
        <end position="141"/>
    </location>
</feature>
<dbReference type="PANTHER" id="PTHR46558:SF13">
    <property type="entry name" value="HTH-TYPE TRANSCRIPTIONAL REGULATOR IMMR"/>
    <property type="match status" value="1"/>
</dbReference>
<dbReference type="Gene3D" id="1.10.260.40">
    <property type="entry name" value="lambda repressor-like DNA-binding domains"/>
    <property type="match status" value="1"/>
</dbReference>
<gene>
    <name evidence="4" type="ORF">FC98_GL001214</name>
</gene>
<keyword evidence="5" id="KW-1185">Reference proteome</keyword>
<sequence length="155" mass="17673">MTLNDLLKQKRLAFNLTQEQLAEKIYVSPKTISNWERGKTFPDIESLINLSQLYHLSLDNLLVKGSGIVNDYKDKEQLAELSRNHLYQFFGPTMSSTILFIFLTLNEFAPQVLPEQFRVSLGVQFILLAAMLANIVAAVYMRSRAHEIKGKMAAH</sequence>
<evidence type="ECO:0000256" key="1">
    <source>
        <dbReference type="ARBA" id="ARBA00023125"/>
    </source>
</evidence>
<keyword evidence="2" id="KW-0472">Membrane</keyword>
<keyword evidence="1 4" id="KW-0238">DNA-binding</keyword>
<evidence type="ECO:0000313" key="5">
    <source>
        <dbReference type="Proteomes" id="UP000051439"/>
    </source>
</evidence>
<dbReference type="EMBL" id="AZEB01000020">
    <property type="protein sequence ID" value="KRL20809.1"/>
    <property type="molecule type" value="Genomic_DNA"/>
</dbReference>
<dbReference type="Proteomes" id="UP000051439">
    <property type="component" value="Unassembled WGS sequence"/>
</dbReference>
<reference evidence="4 5" key="1">
    <citation type="journal article" date="2015" name="Genome Announc.">
        <title>Expanding the biotechnology potential of lactobacilli through comparative genomics of 213 strains and associated genera.</title>
        <authorList>
            <person name="Sun Z."/>
            <person name="Harris H.M."/>
            <person name="McCann A."/>
            <person name="Guo C."/>
            <person name="Argimon S."/>
            <person name="Zhang W."/>
            <person name="Yang X."/>
            <person name="Jeffery I.B."/>
            <person name="Cooney J.C."/>
            <person name="Kagawa T.F."/>
            <person name="Liu W."/>
            <person name="Song Y."/>
            <person name="Salvetti E."/>
            <person name="Wrobel A."/>
            <person name="Rasinkangas P."/>
            <person name="Parkhill J."/>
            <person name="Rea M.C."/>
            <person name="O'Sullivan O."/>
            <person name="Ritari J."/>
            <person name="Douillard F.P."/>
            <person name="Paul Ross R."/>
            <person name="Yang R."/>
            <person name="Briner A.E."/>
            <person name="Felis G.E."/>
            <person name="de Vos W.M."/>
            <person name="Barrangou R."/>
            <person name="Klaenhammer T.R."/>
            <person name="Caufield P.W."/>
            <person name="Cui Y."/>
            <person name="Zhang H."/>
            <person name="O'Toole P.W."/>
        </authorList>
    </citation>
    <scope>NUCLEOTIDE SEQUENCE [LARGE SCALE GENOMIC DNA]</scope>
    <source>
        <strain evidence="4 5">DSM 19906</strain>
    </source>
</reference>
<dbReference type="Pfam" id="PF01381">
    <property type="entry name" value="HTH_3"/>
    <property type="match status" value="1"/>
</dbReference>